<dbReference type="InterPro" id="IPR013766">
    <property type="entry name" value="Thioredoxin_domain"/>
</dbReference>
<dbReference type="SUPFAM" id="SSF52833">
    <property type="entry name" value="Thioredoxin-like"/>
    <property type="match status" value="1"/>
</dbReference>
<dbReference type="PANTHER" id="PTHR42852">
    <property type="entry name" value="THIOL:DISULFIDE INTERCHANGE PROTEIN DSBE"/>
    <property type="match status" value="1"/>
</dbReference>
<gene>
    <name evidence="2" type="ORF">VZ94_18175</name>
</gene>
<dbReference type="GO" id="GO:0016491">
    <property type="term" value="F:oxidoreductase activity"/>
    <property type="evidence" value="ECO:0007669"/>
    <property type="project" value="InterPro"/>
</dbReference>
<proteinExistence type="predicted"/>
<name>A0A0F3IF50_9GAMM</name>
<evidence type="ECO:0000313" key="3">
    <source>
        <dbReference type="Proteomes" id="UP000033684"/>
    </source>
</evidence>
<accession>A0A0F3IF50</accession>
<dbReference type="PROSITE" id="PS51352">
    <property type="entry name" value="THIOREDOXIN_2"/>
    <property type="match status" value="1"/>
</dbReference>
<evidence type="ECO:0000259" key="1">
    <source>
        <dbReference type="PROSITE" id="PS51352"/>
    </source>
</evidence>
<dbReference type="OrthoDB" id="9788279at2"/>
<dbReference type="PATRIC" id="fig|1632867.3.peg.2726"/>
<dbReference type="InterPro" id="IPR050553">
    <property type="entry name" value="Thioredoxin_ResA/DsbE_sf"/>
</dbReference>
<dbReference type="EMBL" id="LAJX01000226">
    <property type="protein sequence ID" value="KJV05450.1"/>
    <property type="molecule type" value="Genomic_DNA"/>
</dbReference>
<reference evidence="2 3" key="2">
    <citation type="journal article" date="2016" name="Microb. Ecol.">
        <title>Genome Characteristics of a Novel Type I Methanotroph (Sn10-6) Isolated from a Flooded Indian Rice Field.</title>
        <authorList>
            <person name="Rahalkar M.C."/>
            <person name="Pandit P.S."/>
            <person name="Dhakephalkar P.K."/>
            <person name="Pore S."/>
            <person name="Arora P."/>
            <person name="Kapse N."/>
        </authorList>
    </citation>
    <scope>NUCLEOTIDE SEQUENCE [LARGE SCALE GENOMIC DNA]</scope>
    <source>
        <strain evidence="2 3">Sn10-6</strain>
    </source>
</reference>
<sequence length="162" mass="17923">MKKIALYSILLGLLFSGLLFVNNANQAPEQVFTSITGQKIDLSAWHGKPVLITFWATDCPACLQEIPELKAVYQQQHEQGLEILAIAMYYDPPSHVVAMTQEKQLPYPVALDINGAHAQAFGTVLQIPATFLITPEGKIAKHYLGKVTRQQLIDDIQPLIQG</sequence>
<dbReference type="InterPro" id="IPR013740">
    <property type="entry name" value="Redoxin"/>
</dbReference>
<dbReference type="Gene3D" id="3.40.30.10">
    <property type="entry name" value="Glutaredoxin"/>
    <property type="match status" value="1"/>
</dbReference>
<dbReference type="PANTHER" id="PTHR42852:SF17">
    <property type="entry name" value="THIOREDOXIN-LIKE PROTEIN HI_1115"/>
    <property type="match status" value="1"/>
</dbReference>
<organism evidence="2 3">
    <name type="scientific">Methylocucumis oryzae</name>
    <dbReference type="NCBI Taxonomy" id="1632867"/>
    <lineage>
        <taxon>Bacteria</taxon>
        <taxon>Pseudomonadati</taxon>
        <taxon>Pseudomonadota</taxon>
        <taxon>Gammaproteobacteria</taxon>
        <taxon>Methylococcales</taxon>
        <taxon>Methylococcaceae</taxon>
        <taxon>Methylocucumis</taxon>
    </lineage>
</organism>
<comment type="caution">
    <text evidence="2">The sequence shown here is derived from an EMBL/GenBank/DDBJ whole genome shotgun (WGS) entry which is preliminary data.</text>
</comment>
<dbReference type="RefSeq" id="WP_045780306.1">
    <property type="nucleotide sequence ID" value="NZ_LAJX01000226.1"/>
</dbReference>
<dbReference type="InterPro" id="IPR036249">
    <property type="entry name" value="Thioredoxin-like_sf"/>
</dbReference>
<evidence type="ECO:0000313" key="2">
    <source>
        <dbReference type="EMBL" id="KJV05450.1"/>
    </source>
</evidence>
<reference evidence="3" key="1">
    <citation type="submission" date="2015-03" db="EMBL/GenBank/DDBJ databases">
        <title>Draft genome sequence of a novel methanotroph (Sn10-6) isolated from flooded ricefield rhizosphere in India.</title>
        <authorList>
            <person name="Pandit P.S."/>
            <person name="Pore S.D."/>
            <person name="Arora P."/>
            <person name="Kapse N.G."/>
            <person name="Dhakephalkar P.K."/>
            <person name="Rahalkar M.C."/>
        </authorList>
    </citation>
    <scope>NUCLEOTIDE SEQUENCE [LARGE SCALE GENOMIC DNA]</scope>
    <source>
        <strain evidence="3">Sn10-6</strain>
    </source>
</reference>
<feature type="domain" description="Thioredoxin" evidence="1">
    <location>
        <begin position="21"/>
        <end position="161"/>
    </location>
</feature>
<dbReference type="Proteomes" id="UP000033684">
    <property type="component" value="Unassembled WGS sequence"/>
</dbReference>
<dbReference type="CDD" id="cd02966">
    <property type="entry name" value="TlpA_like_family"/>
    <property type="match status" value="1"/>
</dbReference>
<protein>
    <recommendedName>
        <fullName evidence="1">Thioredoxin domain-containing protein</fullName>
    </recommendedName>
</protein>
<dbReference type="Pfam" id="PF08534">
    <property type="entry name" value="Redoxin"/>
    <property type="match status" value="1"/>
</dbReference>
<keyword evidence="3" id="KW-1185">Reference proteome</keyword>
<dbReference type="AlphaFoldDB" id="A0A0F3IF50"/>